<dbReference type="PANTHER" id="PTHR21066:SF15">
    <property type="entry name" value="GH25962P-RELATED"/>
    <property type="match status" value="1"/>
</dbReference>
<name>A0A0M5J7M0_DROBS</name>
<dbReference type="OrthoDB" id="8054259at2759"/>
<keyword evidence="5" id="KW-1185">Reference proteome</keyword>
<evidence type="ECO:0000256" key="2">
    <source>
        <dbReference type="ARBA" id="ARBA00008098"/>
    </source>
</evidence>
<comment type="similarity">
    <text evidence="2">Belongs to the PBP/GOBP family.</text>
</comment>
<dbReference type="OMA" id="FIEEPCN"/>
<reference evidence="4 5" key="1">
    <citation type="submission" date="2015-08" db="EMBL/GenBank/DDBJ databases">
        <title>Ancestral chromatin configuration constrains chromatin evolution on differentiating sex chromosomes in Drosophila.</title>
        <authorList>
            <person name="Zhou Q."/>
            <person name="Bachtrog D."/>
        </authorList>
    </citation>
    <scope>NUCLEOTIDE SEQUENCE [LARGE SCALE GENOMIC DNA]</scope>
    <source>
        <tissue evidence="4">Whole larvae</tissue>
    </source>
</reference>
<organism evidence="4 5">
    <name type="scientific">Drosophila busckii</name>
    <name type="common">Fruit fly</name>
    <dbReference type="NCBI Taxonomy" id="30019"/>
    <lineage>
        <taxon>Eukaryota</taxon>
        <taxon>Metazoa</taxon>
        <taxon>Ecdysozoa</taxon>
        <taxon>Arthropoda</taxon>
        <taxon>Hexapoda</taxon>
        <taxon>Insecta</taxon>
        <taxon>Pterygota</taxon>
        <taxon>Neoptera</taxon>
        <taxon>Endopterygota</taxon>
        <taxon>Diptera</taxon>
        <taxon>Brachycera</taxon>
        <taxon>Muscomorpha</taxon>
        <taxon>Ephydroidea</taxon>
        <taxon>Drosophilidae</taxon>
        <taxon>Drosophila</taxon>
    </lineage>
</organism>
<evidence type="ECO:0000256" key="3">
    <source>
        <dbReference type="ARBA" id="ARBA00022525"/>
    </source>
</evidence>
<dbReference type="AlphaFoldDB" id="A0A0M5J7M0"/>
<feature type="non-terminal residue" evidence="4">
    <location>
        <position position="1"/>
    </location>
</feature>
<protein>
    <submittedName>
        <fullName evidence="4">Obp85a</fullName>
    </submittedName>
</protein>
<sequence length="172" mass="19490">LAVQSLAASCCQLLRPSLDKGVAECRATLSLPQRKFKLMEQYTINACIEECRFMDRGFIPIDPPFELDMSNIRTSLEATMPAPQEEAVSFMLSAFTKCAKFYEKHKTRFSSQLPAVDFIEEECNVFPLHLTICMRVHGMQKCPKTFYADTSECDMARKYFTQCVGDIEAGAQ</sequence>
<proteinExistence type="inferred from homology"/>
<comment type="subcellular location">
    <subcellularLocation>
        <location evidence="1">Secreted</location>
    </subcellularLocation>
</comment>
<dbReference type="Proteomes" id="UP000494163">
    <property type="component" value="Chromosome 3R"/>
</dbReference>
<dbReference type="GO" id="GO:0005576">
    <property type="term" value="C:extracellular region"/>
    <property type="evidence" value="ECO:0007669"/>
    <property type="project" value="UniProtKB-SubCell"/>
</dbReference>
<evidence type="ECO:0000313" key="5">
    <source>
        <dbReference type="Proteomes" id="UP000494163"/>
    </source>
</evidence>
<gene>
    <name evidence="4" type="ORF">Dbus_chr3Rg2506</name>
</gene>
<evidence type="ECO:0000256" key="1">
    <source>
        <dbReference type="ARBA" id="ARBA00004613"/>
    </source>
</evidence>
<dbReference type="PANTHER" id="PTHR21066">
    <property type="entry name" value="ODORANT-BINDING PROTEIN 59A-RELATED"/>
    <property type="match status" value="1"/>
</dbReference>
<dbReference type="InterPro" id="IPR052295">
    <property type="entry name" value="Odorant-binding_protein"/>
</dbReference>
<accession>A0A0M5J7M0</accession>
<evidence type="ECO:0000313" key="4">
    <source>
        <dbReference type="EMBL" id="ALC47756.1"/>
    </source>
</evidence>
<keyword evidence="3" id="KW-0964">Secreted</keyword>
<dbReference type="SMR" id="A0A0M5J7M0"/>
<dbReference type="Gene3D" id="1.10.238.270">
    <property type="match status" value="1"/>
</dbReference>
<dbReference type="EMBL" id="CP012526">
    <property type="protein sequence ID" value="ALC47756.1"/>
    <property type="molecule type" value="Genomic_DNA"/>
</dbReference>